<sequence length="375" mass="40987">MQQEILTMSNQQQFLPALTGELISSLGLSDDDLPAIQQLADKIQIGFPATIADFGQNASASSVTLADELLTQVRSSDLDNAGDKLNQVVSIARKVNAGPLSDRRSKVPFIGPFIDKLMLKAADAAGKLDTAKAQIDALMSELDTTQVGLSTRNNVLEEMFKEVKQEHYNLGLYIAAGRVKIQEMQDVAASLQANAGSDQAKVQELADLNDMISKLDKRCGDLVALRHSALQSLPMIRMVQTNNQMLVDKYHTIKAVTVPAWQRQLSLRIALNEQQNAVALSKSIDDTTNQMLLDNAKLLHDNSINTAKSNQRLVIDVDTLASVQNTLIETVQEVQTIQRQGIENRKAAEKQIESLRNGLIANMKGGKPLAHKDAV</sequence>
<dbReference type="RefSeq" id="WP_171270153.1">
    <property type="nucleotide sequence ID" value="NZ_CP038446.1"/>
</dbReference>
<dbReference type="Proteomes" id="UP000502657">
    <property type="component" value="Plasmid pAeme5"/>
</dbReference>
<dbReference type="PANTHER" id="PTHR38432:SF1">
    <property type="entry name" value="TELA-LIKE PROTEIN SAOUHSC_01408"/>
    <property type="match status" value="1"/>
</dbReference>
<evidence type="ECO:0000256" key="1">
    <source>
        <dbReference type="ARBA" id="ARBA00005541"/>
    </source>
</evidence>
<dbReference type="InterPro" id="IPR008863">
    <property type="entry name" value="Toxic_anion-R_TelA"/>
</dbReference>
<proteinExistence type="inferred from homology"/>
<name>A0ABX6NZR1_AERME</name>
<evidence type="ECO:0000313" key="4">
    <source>
        <dbReference type="EMBL" id="QJT41288.1"/>
    </source>
</evidence>
<gene>
    <name evidence="4" type="ORF">E4188_22585</name>
</gene>
<dbReference type="Pfam" id="PF05816">
    <property type="entry name" value="TelA"/>
    <property type="match status" value="1"/>
</dbReference>
<keyword evidence="3" id="KW-0175">Coiled coil</keyword>
<accession>A0ABX6NZR1</accession>
<keyword evidence="5" id="KW-1185">Reference proteome</keyword>
<comment type="similarity">
    <text evidence="1 2">Belongs to the TelA family.</text>
</comment>
<geneLocation type="plasmid" evidence="5">
    <name>paeme5</name>
</geneLocation>
<dbReference type="EMBL" id="CP038449">
    <property type="protein sequence ID" value="QJT41288.1"/>
    <property type="molecule type" value="Genomic_DNA"/>
</dbReference>
<evidence type="ECO:0000313" key="5">
    <source>
        <dbReference type="Proteomes" id="UP000502657"/>
    </source>
</evidence>
<reference evidence="4 5" key="1">
    <citation type="submission" date="2019-03" db="EMBL/GenBank/DDBJ databases">
        <title>Novel transposon Tn6433 accelerates the dissemination of tet(E) in Aeromonas from aerobic biofilm under oxytetracycline stress.</title>
        <authorList>
            <person name="Shi Y."/>
            <person name="Tian Z."/>
            <person name="Zhang Y."/>
            <person name="Zhang H."/>
            <person name="Yang M."/>
        </authorList>
    </citation>
    <scope>NUCLEOTIDE SEQUENCE [LARGE SCALE GENOMIC DNA]</scope>
    <source>
        <strain evidence="4 5">R50-22</strain>
        <plasmid evidence="5">paeme5</plasmid>
    </source>
</reference>
<feature type="coiled-coil region" evidence="3">
    <location>
        <begin position="114"/>
        <end position="141"/>
    </location>
</feature>
<organism evidence="4 5">
    <name type="scientific">Aeromonas media</name>
    <dbReference type="NCBI Taxonomy" id="651"/>
    <lineage>
        <taxon>Bacteria</taxon>
        <taxon>Pseudomonadati</taxon>
        <taxon>Pseudomonadota</taxon>
        <taxon>Gammaproteobacteria</taxon>
        <taxon>Aeromonadales</taxon>
        <taxon>Aeromonadaceae</taxon>
        <taxon>Aeromonas</taxon>
    </lineage>
</organism>
<evidence type="ECO:0000256" key="3">
    <source>
        <dbReference type="SAM" id="Coils"/>
    </source>
</evidence>
<dbReference type="PIRSF" id="PIRSF026508">
    <property type="entry name" value="TelA"/>
    <property type="match status" value="1"/>
</dbReference>
<evidence type="ECO:0000256" key="2">
    <source>
        <dbReference type="PIRNR" id="PIRNR026508"/>
    </source>
</evidence>
<dbReference type="PANTHER" id="PTHR38432">
    <property type="entry name" value="TELA-LIKE PROTEIN SAOUHSC_01408"/>
    <property type="match status" value="1"/>
</dbReference>
<keyword evidence="4" id="KW-0614">Plasmid</keyword>
<protein>
    <submittedName>
        <fullName evidence="4">Toxic anion resistance protein</fullName>
    </submittedName>
</protein>